<dbReference type="GO" id="GO:0031012">
    <property type="term" value="C:extracellular matrix"/>
    <property type="evidence" value="ECO:0007669"/>
    <property type="project" value="TreeGrafter"/>
</dbReference>
<feature type="binding site" evidence="6">
    <location>
        <position position="19"/>
    </location>
    <ligand>
        <name>Ca(2+)</name>
        <dbReference type="ChEBI" id="CHEBI:29108"/>
        <label>2</label>
    </ligand>
</feature>
<dbReference type="InterPro" id="IPR024079">
    <property type="entry name" value="MetalloPept_cat_dom_sf"/>
</dbReference>
<dbReference type="PROSITE" id="PS50092">
    <property type="entry name" value="TSP1"/>
    <property type="match status" value="3"/>
</dbReference>
<feature type="active site" evidence="5 9">
    <location>
        <position position="78"/>
    </location>
</feature>
<dbReference type="GO" id="GO:0030198">
    <property type="term" value="P:extracellular matrix organization"/>
    <property type="evidence" value="ECO:0007669"/>
    <property type="project" value="InterPro"/>
</dbReference>
<dbReference type="Pfam" id="PF19236">
    <property type="entry name" value="ADAMTS_CR_3"/>
    <property type="match status" value="1"/>
</dbReference>
<dbReference type="GO" id="GO:0046872">
    <property type="term" value="F:metal ion binding"/>
    <property type="evidence" value="ECO:0007669"/>
    <property type="project" value="UniProtKB-KW"/>
</dbReference>
<dbReference type="SUPFAM" id="SSF55486">
    <property type="entry name" value="Metalloproteases ('zincins'), catalytic domain"/>
    <property type="match status" value="1"/>
</dbReference>
<evidence type="ECO:0000256" key="3">
    <source>
        <dbReference type="ARBA" id="ARBA00023157"/>
    </source>
</evidence>
<feature type="binding site" evidence="6">
    <location>
        <position position="26"/>
    </location>
    <ligand>
        <name>Ca(2+)</name>
        <dbReference type="ChEBI" id="CHEBI:29108"/>
        <label>1</label>
    </ligand>
</feature>
<feature type="binding site" evidence="6 9">
    <location>
        <position position="81"/>
    </location>
    <ligand>
        <name>Zn(2+)</name>
        <dbReference type="ChEBI" id="CHEBI:29105"/>
        <note>catalytic</note>
    </ligand>
</feature>
<feature type="disulfide bond" evidence="8">
    <location>
        <begin position="720"/>
        <end position="737"/>
    </location>
</feature>
<comment type="subcellular location">
    <subcellularLocation>
        <location evidence="1">Secreted</location>
    </subcellularLocation>
</comment>
<dbReference type="InterPro" id="IPR050439">
    <property type="entry name" value="ADAMTS_ADAMTS-like"/>
</dbReference>
<feature type="binding site" evidence="6">
    <location>
        <position position="134"/>
    </location>
    <ligand>
        <name>Ca(2+)</name>
        <dbReference type="ChEBI" id="CHEBI:29108"/>
        <label>1</label>
    </ligand>
</feature>
<feature type="disulfide bond" evidence="7">
    <location>
        <begin position="224"/>
        <end position="236"/>
    </location>
</feature>
<evidence type="ECO:0000256" key="8">
    <source>
        <dbReference type="PROSITE-ProRule" id="PRU00059"/>
    </source>
</evidence>
<dbReference type="OrthoDB" id="10035764at2759"/>
<protein>
    <submittedName>
        <fullName evidence="11">A disintegrin and metallo ase with thrombospondin motifs 6-like</fullName>
    </submittedName>
</protein>
<evidence type="ECO:0000313" key="12">
    <source>
        <dbReference type="Proteomes" id="UP001152795"/>
    </source>
</evidence>
<evidence type="ECO:0000256" key="1">
    <source>
        <dbReference type="ARBA" id="ARBA00004613"/>
    </source>
</evidence>
<name>A0A7D9HEZ3_PARCT</name>
<feature type="compositionally biased region" description="Polar residues" evidence="10">
    <location>
        <begin position="863"/>
        <end position="872"/>
    </location>
</feature>
<feature type="disulfide bond" evidence="7">
    <location>
        <begin position="209"/>
        <end position="246"/>
    </location>
</feature>
<dbReference type="InterPro" id="IPR000884">
    <property type="entry name" value="TSP1_rpt"/>
</dbReference>
<dbReference type="PROSITE" id="PS50215">
    <property type="entry name" value="ADAM_MEPRO"/>
    <property type="match status" value="1"/>
</dbReference>
<feature type="region of interest" description="Disordered" evidence="10">
    <location>
        <begin position="783"/>
        <end position="892"/>
    </location>
</feature>
<dbReference type="SUPFAM" id="SSF49854">
    <property type="entry name" value="Spermadhesin, CUB domain"/>
    <property type="match status" value="2"/>
</dbReference>
<feature type="compositionally biased region" description="Basic and acidic residues" evidence="10">
    <location>
        <begin position="874"/>
        <end position="892"/>
    </location>
</feature>
<keyword evidence="2" id="KW-0964">Secreted</keyword>
<dbReference type="CDD" id="cd00041">
    <property type="entry name" value="CUB"/>
    <property type="match status" value="2"/>
</dbReference>
<dbReference type="Gene3D" id="3.40.390.10">
    <property type="entry name" value="Collagenase (Catalytic Domain)"/>
    <property type="match status" value="1"/>
</dbReference>
<comment type="caution">
    <text evidence="9">Lacks conserved residue(s) required for the propagation of feature annotation.</text>
</comment>
<feature type="disulfide bond" evidence="7">
    <location>
        <begin position="55"/>
        <end position="131"/>
    </location>
</feature>
<dbReference type="InterPro" id="IPR013273">
    <property type="entry name" value="ADAMTS/ADAMTS-like"/>
</dbReference>
<feature type="binding site" evidence="6">
    <location>
        <position position="134"/>
    </location>
    <ligand>
        <name>Ca(2+)</name>
        <dbReference type="ChEBI" id="CHEBI:29108"/>
        <label>2</label>
    </ligand>
</feature>
<keyword evidence="4" id="KW-0325">Glycoprotein</keyword>
<dbReference type="InterPro" id="IPR000859">
    <property type="entry name" value="CUB_dom"/>
</dbReference>
<feature type="binding site" evidence="6">
    <location>
        <position position="19"/>
    </location>
    <ligand>
        <name>Ca(2+)</name>
        <dbReference type="ChEBI" id="CHEBI:29108"/>
        <label>1</label>
    </ligand>
</feature>
<reference evidence="11" key="1">
    <citation type="submission" date="2020-04" db="EMBL/GenBank/DDBJ databases">
        <authorList>
            <person name="Alioto T."/>
            <person name="Alioto T."/>
            <person name="Gomez Garrido J."/>
        </authorList>
    </citation>
    <scope>NUCLEOTIDE SEQUENCE</scope>
    <source>
        <strain evidence="11">A484AB</strain>
    </source>
</reference>
<dbReference type="Pfam" id="PF19030">
    <property type="entry name" value="TSP1_ADAMTS"/>
    <property type="match status" value="2"/>
</dbReference>
<feature type="disulfide bond" evidence="7">
    <location>
        <begin position="213"/>
        <end position="251"/>
    </location>
</feature>
<feature type="binding site" evidence="6 9">
    <location>
        <position position="87"/>
    </location>
    <ligand>
        <name>Zn(2+)</name>
        <dbReference type="ChEBI" id="CHEBI:29105"/>
        <note>catalytic</note>
    </ligand>
</feature>
<feature type="disulfide bond" evidence="7">
    <location>
        <begin position="93"/>
        <end position="115"/>
    </location>
</feature>
<evidence type="ECO:0000256" key="5">
    <source>
        <dbReference type="PIRSR" id="PIRSR613273-1"/>
    </source>
</evidence>
<dbReference type="Pfam" id="PF00431">
    <property type="entry name" value="CUB"/>
    <property type="match status" value="2"/>
</dbReference>
<dbReference type="GO" id="GO:0006508">
    <property type="term" value="P:proteolysis"/>
    <property type="evidence" value="ECO:0007669"/>
    <property type="project" value="InterPro"/>
</dbReference>
<evidence type="ECO:0000256" key="6">
    <source>
        <dbReference type="PIRSR" id="PIRSR613273-2"/>
    </source>
</evidence>
<dbReference type="InterPro" id="IPR045371">
    <property type="entry name" value="ADAMTS_CR_3"/>
</dbReference>
<dbReference type="PANTHER" id="PTHR13723:SF318">
    <property type="entry name" value="PEPTIDASE M12B DOMAIN-CONTAINING PROTEIN"/>
    <property type="match status" value="1"/>
</dbReference>
<evidence type="ECO:0000256" key="9">
    <source>
        <dbReference type="PROSITE-ProRule" id="PRU00276"/>
    </source>
</evidence>
<dbReference type="FunFam" id="2.60.120.290:FF:000013">
    <property type="entry name" value="Membrane frizzled-related protein"/>
    <property type="match status" value="1"/>
</dbReference>
<dbReference type="SUPFAM" id="SSF82895">
    <property type="entry name" value="TSP-1 type 1 repeat"/>
    <property type="match status" value="3"/>
</dbReference>
<keyword evidence="6" id="KW-0106">Calcium</keyword>
<feature type="compositionally biased region" description="Polar residues" evidence="10">
    <location>
        <begin position="816"/>
        <end position="830"/>
    </location>
</feature>
<dbReference type="SMART" id="SM00042">
    <property type="entry name" value="CUB"/>
    <property type="match status" value="2"/>
</dbReference>
<feature type="compositionally biased region" description="Basic and acidic residues" evidence="10">
    <location>
        <begin position="853"/>
        <end position="862"/>
    </location>
</feature>
<comment type="caution">
    <text evidence="11">The sequence shown here is derived from an EMBL/GenBank/DDBJ whole genome shotgun (WGS) entry which is preliminary data.</text>
</comment>
<evidence type="ECO:0000256" key="7">
    <source>
        <dbReference type="PIRSR" id="PIRSR613273-3"/>
    </source>
</evidence>
<dbReference type="GO" id="GO:0005576">
    <property type="term" value="C:extracellular region"/>
    <property type="evidence" value="ECO:0007669"/>
    <property type="project" value="UniProtKB-SubCell"/>
</dbReference>
<keyword evidence="6 9" id="KW-0479">Metal-binding</keyword>
<dbReference type="PRINTS" id="PR01857">
    <property type="entry name" value="ADAMTSFAMILY"/>
</dbReference>
<comment type="cofactor">
    <cofactor evidence="6">
        <name>Zn(2+)</name>
        <dbReference type="ChEBI" id="CHEBI:29105"/>
    </cofactor>
    <text evidence="6">Binds 1 zinc ion per subunit.</text>
</comment>
<dbReference type="Proteomes" id="UP001152795">
    <property type="component" value="Unassembled WGS sequence"/>
</dbReference>
<accession>A0A7D9HEZ3</accession>
<sequence length="1095" mass="121219">MNSLSSFGKWAERNTVPDDSDPQHYDYATLFTRYSFKDKNQPCDTLGVTNVGGMCQFPNSVSICEDNGLMVGKTLAHETGHSLGMNHDLRPFCGDSKKMMSLHPEGSDTYEWSKCSRMFLKQFLDSSDSRCLEDRPRTKQAINVQIFNHPGLLYNADQQCALSYGDGAKYCKDKPPEWCKRGKCVEKYTEGPDAIDGGWSNWSQDYTECTRSCSGGVQYRTRQCSNPLPTNGGKFCEGEHREYKLCNTKKCVDETNFRNVQCEEKSKEMFNDKFFDWEWRPSNLMNKCTLGCFIKNSNQGYAFGNVEDGTNCDDDSHSKCINGECMHIGCDKVIGSSAKFDRCGVCNGDGSTCRYGNSTDEALKAKLTKKYKEQGSTFKKTLSLLHKMGYGVPEDYASAKMDEVISDFYWAVIKWRTDRWDDCSKTCNGGTRTRHVRCVQIVDGGIEYDVEDEMCDADVRPNTKEKCNKQECRPEWVAQPFGTCSTSCGRGVQSRKITCQKVSKDGDAEAVEEGKCSDFIKPNSEEYCNVHNPCPGEGECGGEHSQNKGFITSPGFPDNYPNGKECMHSIIVPNDKVVKLVFKSLDLSGGVNSAADGACTGDFVKIMDGNCVTGGTETRYCGNRNPVPFLSSGNKLCVKFYSDESRNSKGFNASFEAVDHPARPKDPCGSTITATVGLLASPNYPEPYPTNEMCNMTIKTLEGPIKLNFQYFDIGKDANCDEDYLLLQGDSEMSKLCGSNLPKMYNVSGNTLKLSFKSGQQNLNKIGFIATYVSGKELIAKSSQDKNKADVMPNKLSEINPVNDLTDSVRDKIPRPSNSVEFLPISSNSLDNKEVEKEEVSSHSGKVAVSAKSTEKDVKDKSASASITSTGAESAKESKVEKSATADKKDTRQTVLRPLQSVLEQSGSLMTRGQCPSPSRLSCINLLYSYPCQDSNACQLRGMDCCPTSCSYGPSMCVPKVWRECPLVTPYIAKGSLQKKDEKNEGRGFIRRICPSKVRLNCVNVMYSKPCHPNYDCSYAGSQLVCCETGCSGDSKYVCVPAENSRCPYLQPITYTGLRKCRVEGDCEKGFTCCLNMAGNGYCHKPTEDELMKTN</sequence>
<dbReference type="Pfam" id="PF00090">
    <property type="entry name" value="TSP_1"/>
    <property type="match status" value="1"/>
</dbReference>
<dbReference type="InterPro" id="IPR035914">
    <property type="entry name" value="Sperma_CUB_dom_sf"/>
</dbReference>
<dbReference type="GO" id="GO:0004222">
    <property type="term" value="F:metalloendopeptidase activity"/>
    <property type="evidence" value="ECO:0007669"/>
    <property type="project" value="InterPro"/>
</dbReference>
<dbReference type="EMBL" id="CACRXK020000162">
    <property type="protein sequence ID" value="CAB3979048.1"/>
    <property type="molecule type" value="Genomic_DNA"/>
</dbReference>
<dbReference type="AlphaFoldDB" id="A0A7D9HEZ3"/>
<dbReference type="InterPro" id="IPR036383">
    <property type="entry name" value="TSP1_rpt_sf"/>
</dbReference>
<keyword evidence="12" id="KW-1185">Reference proteome</keyword>
<dbReference type="Pfam" id="PF01421">
    <property type="entry name" value="Reprolysin"/>
    <property type="match status" value="1"/>
</dbReference>
<gene>
    <name evidence="11" type="ORF">PACLA_8A036413</name>
</gene>
<dbReference type="PANTHER" id="PTHR13723">
    <property type="entry name" value="ADAMTS A DISINTEGRIN AND METALLOPROTEASE WITH THROMBOSPONDIN MOTIFS PROTEASE"/>
    <property type="match status" value="1"/>
</dbReference>
<evidence type="ECO:0000256" key="10">
    <source>
        <dbReference type="SAM" id="MobiDB-lite"/>
    </source>
</evidence>
<keyword evidence="3 7" id="KW-1015">Disulfide bond</keyword>
<dbReference type="SMART" id="SM00209">
    <property type="entry name" value="TSP1"/>
    <property type="match status" value="3"/>
</dbReference>
<organism evidence="11 12">
    <name type="scientific">Paramuricea clavata</name>
    <name type="common">Red gorgonian</name>
    <name type="synonym">Violescent sea-whip</name>
    <dbReference type="NCBI Taxonomy" id="317549"/>
    <lineage>
        <taxon>Eukaryota</taxon>
        <taxon>Metazoa</taxon>
        <taxon>Cnidaria</taxon>
        <taxon>Anthozoa</taxon>
        <taxon>Octocorallia</taxon>
        <taxon>Malacalcyonacea</taxon>
        <taxon>Plexauridae</taxon>
        <taxon>Paramuricea</taxon>
    </lineage>
</organism>
<feature type="binding site" evidence="6">
    <location>
        <position position="131"/>
    </location>
    <ligand>
        <name>Ca(2+)</name>
        <dbReference type="ChEBI" id="CHEBI:29108"/>
        <label>1</label>
    </ligand>
</feature>
<feature type="compositionally biased region" description="Basic and acidic residues" evidence="10">
    <location>
        <begin position="831"/>
        <end position="841"/>
    </location>
</feature>
<evidence type="ECO:0000313" key="11">
    <source>
        <dbReference type="EMBL" id="CAB3979048.1"/>
    </source>
</evidence>
<evidence type="ECO:0000256" key="4">
    <source>
        <dbReference type="ARBA" id="ARBA00023180"/>
    </source>
</evidence>
<dbReference type="Gene3D" id="2.20.100.10">
    <property type="entry name" value="Thrombospondin type-1 (TSP1) repeat"/>
    <property type="match status" value="3"/>
</dbReference>
<evidence type="ECO:0000256" key="2">
    <source>
        <dbReference type="ARBA" id="ARBA00022525"/>
    </source>
</evidence>
<dbReference type="PROSITE" id="PS01180">
    <property type="entry name" value="CUB"/>
    <property type="match status" value="2"/>
</dbReference>
<dbReference type="FunFam" id="2.20.100.10:FF:000001">
    <property type="entry name" value="semaphorin-5A isoform X1"/>
    <property type="match status" value="1"/>
</dbReference>
<dbReference type="InterPro" id="IPR001590">
    <property type="entry name" value="Peptidase_M12B"/>
</dbReference>
<dbReference type="Gene3D" id="2.60.120.290">
    <property type="entry name" value="Spermadhesin, CUB domain"/>
    <property type="match status" value="2"/>
</dbReference>
<feature type="binding site" evidence="6 9">
    <location>
        <position position="77"/>
    </location>
    <ligand>
        <name>Zn(2+)</name>
        <dbReference type="ChEBI" id="CHEBI:29105"/>
        <note>catalytic</note>
    </ligand>
</feature>
<proteinExistence type="predicted"/>
<keyword evidence="6 9" id="KW-0862">Zinc</keyword>